<dbReference type="OrthoDB" id="1452822at2"/>
<comment type="caution">
    <text evidence="1">The sequence shown here is derived from an EMBL/GenBank/DDBJ whole genome shotgun (WGS) entry which is preliminary data.</text>
</comment>
<dbReference type="RefSeq" id="WP_109266236.1">
    <property type="nucleotide sequence ID" value="NZ_QEWP01000031.1"/>
</dbReference>
<organism evidence="1 2">
    <name type="scientific">Marinilabilia rubra</name>
    <dbReference type="NCBI Taxonomy" id="2162893"/>
    <lineage>
        <taxon>Bacteria</taxon>
        <taxon>Pseudomonadati</taxon>
        <taxon>Bacteroidota</taxon>
        <taxon>Bacteroidia</taxon>
        <taxon>Marinilabiliales</taxon>
        <taxon>Marinilabiliaceae</taxon>
        <taxon>Marinilabilia</taxon>
    </lineage>
</organism>
<protein>
    <submittedName>
        <fullName evidence="1">Uncharacterized protein</fullName>
    </submittedName>
</protein>
<dbReference type="EMBL" id="QEWP01000031">
    <property type="protein sequence ID" value="PWD97605.1"/>
    <property type="molecule type" value="Genomic_DNA"/>
</dbReference>
<gene>
    <name evidence="1" type="ORF">DDZ16_19895</name>
</gene>
<sequence>MKEQVSNRCKILITKKITDSLSVKEQTELNKYLTSNGSAKQYFEELKRIWDLTNTLVPSSIFKTDVSEEWVKFIQSLKPNKSQ</sequence>
<dbReference type="Proteomes" id="UP000244956">
    <property type="component" value="Unassembled WGS sequence"/>
</dbReference>
<name>A0A2U2B3G5_9BACT</name>
<evidence type="ECO:0000313" key="2">
    <source>
        <dbReference type="Proteomes" id="UP000244956"/>
    </source>
</evidence>
<proteinExistence type="predicted"/>
<dbReference type="AlphaFoldDB" id="A0A2U2B3G5"/>
<keyword evidence="2" id="KW-1185">Reference proteome</keyword>
<accession>A0A2U2B3G5</accession>
<evidence type="ECO:0000313" key="1">
    <source>
        <dbReference type="EMBL" id="PWD97605.1"/>
    </source>
</evidence>
<reference evidence="1 2" key="1">
    <citation type="submission" date="2018-05" db="EMBL/GenBank/DDBJ databases">
        <title>Marinilabilia rubrum sp. nov., isolated from saltern sediment.</title>
        <authorList>
            <person name="Zhang R."/>
        </authorList>
    </citation>
    <scope>NUCLEOTIDE SEQUENCE [LARGE SCALE GENOMIC DNA]</scope>
    <source>
        <strain evidence="1 2">WTE16</strain>
    </source>
</reference>